<dbReference type="HOGENOM" id="CLU_032213_0_0_7"/>
<dbReference type="InterPro" id="IPR033479">
    <property type="entry name" value="dCache_1"/>
</dbReference>
<dbReference type="InterPro" id="IPR050469">
    <property type="entry name" value="Diguanylate_Cyclase"/>
</dbReference>
<feature type="domain" description="GGDEF" evidence="9">
    <location>
        <begin position="402"/>
        <end position="534"/>
    </location>
</feature>
<evidence type="ECO:0000256" key="2">
    <source>
        <dbReference type="ARBA" id="ARBA00012528"/>
    </source>
</evidence>
<dbReference type="PANTHER" id="PTHR45138">
    <property type="entry name" value="REGULATORY COMPONENTS OF SENSORY TRANSDUCTION SYSTEM"/>
    <property type="match status" value="1"/>
</dbReference>
<dbReference type="Pfam" id="PF02743">
    <property type="entry name" value="dCache_1"/>
    <property type="match status" value="1"/>
</dbReference>
<comment type="catalytic activity">
    <reaction evidence="7">
        <text>2 GTP = 3',3'-c-di-GMP + 2 diphosphate</text>
        <dbReference type="Rhea" id="RHEA:24898"/>
        <dbReference type="ChEBI" id="CHEBI:33019"/>
        <dbReference type="ChEBI" id="CHEBI:37565"/>
        <dbReference type="ChEBI" id="CHEBI:58805"/>
        <dbReference type="EC" id="2.7.7.65"/>
    </reaction>
</comment>
<dbReference type="Gene3D" id="3.30.70.270">
    <property type="match status" value="1"/>
</dbReference>
<name>C4XQY9_SOLM1</name>
<dbReference type="KEGG" id="dma:DMR_43780"/>
<evidence type="ECO:0000256" key="4">
    <source>
        <dbReference type="ARBA" id="ARBA00022692"/>
    </source>
</evidence>
<dbReference type="SUPFAM" id="SSF55073">
    <property type="entry name" value="Nucleotide cyclase"/>
    <property type="match status" value="1"/>
</dbReference>
<reference evidence="10 11" key="1">
    <citation type="journal article" date="2009" name="Genome Res.">
        <title>Whole genome sequence of Desulfovibrio magneticus strain RS-1 revealed common gene clusters in magnetotactic bacteria.</title>
        <authorList>
            <person name="Nakazawa H."/>
            <person name="Arakaki A."/>
            <person name="Narita-Yamada S."/>
            <person name="Yashiro I."/>
            <person name="Jinno K."/>
            <person name="Aoki N."/>
            <person name="Tsuruyama A."/>
            <person name="Okamura Y."/>
            <person name="Tanikawa S."/>
            <person name="Fujita N."/>
            <person name="Takeyama H."/>
            <person name="Matsunaga T."/>
        </authorList>
    </citation>
    <scope>NUCLEOTIDE SEQUENCE [LARGE SCALE GENOMIC DNA]</scope>
    <source>
        <strain evidence="11">ATCC 700980 / DSM 13731 / RS-1</strain>
    </source>
</reference>
<organism evidence="10 11">
    <name type="scientific">Solidesulfovibrio magneticus (strain ATCC 700980 / DSM 13731 / RS-1)</name>
    <name type="common">Desulfovibrio magneticus</name>
    <dbReference type="NCBI Taxonomy" id="573370"/>
    <lineage>
        <taxon>Bacteria</taxon>
        <taxon>Pseudomonadati</taxon>
        <taxon>Thermodesulfobacteriota</taxon>
        <taxon>Desulfovibrionia</taxon>
        <taxon>Desulfovibrionales</taxon>
        <taxon>Desulfovibrionaceae</taxon>
        <taxon>Solidesulfovibrio</taxon>
    </lineage>
</organism>
<sequence>MTNLPGRSSRPGPAGILAARLRQIHGLFETRPVRAVLLALAVLLPLALLIAWTQASAWKARAMRQAMAEASALAAVEENDIAARIGEQFGRMRKTSRLLASDVRFVALLRNPADAALADELNRYLVAYCRDLGLHRAYILDASGRCLVSSDYANAATLVGRSFHDRDYFAGAMRGQPTTQFVVGRVSAVPGFHFATPILGCDGILGVAMAKADLRPLGQGLHFTSGFVTDDQGIIVLAADPDHLLMAVPGAPALSLPENERLARYQRAELAVLPITPHPVLGETLYVSGGGAPIPSVLRRATVAKEKLAVYLFEPVTGLAAAEAQYPVRFGLYALAALCLLGAGLSLYGYLARDACLRRNLLLLNAKLAHQAHHDALTGCANRRRFGEAVAMAAAEAGRSGAPLALAMIDLDHFKLVNDRHGHPVGDRMLRHVSGLIRGRLRPGELLARLGGEEFAVLLPGLDEAAARSRMDAVRLEIAATPLSVDGLDVPQTVSVGVTADTGGKPVQELQREADMALYLAKKCGRDQVVAASCVDTRLTLDELEGGACPNPKGA</sequence>
<keyword evidence="4 8" id="KW-0812">Transmembrane</keyword>
<keyword evidence="5 8" id="KW-1133">Transmembrane helix</keyword>
<dbReference type="EC" id="2.7.7.65" evidence="2"/>
<dbReference type="RefSeq" id="WP_015862987.1">
    <property type="nucleotide sequence ID" value="NC_012796.1"/>
</dbReference>
<dbReference type="eggNOG" id="COG3706">
    <property type="taxonomic scope" value="Bacteria"/>
</dbReference>
<dbReference type="CDD" id="cd12914">
    <property type="entry name" value="PDC1_DGC_like"/>
    <property type="match status" value="1"/>
</dbReference>
<evidence type="ECO:0000256" key="8">
    <source>
        <dbReference type="SAM" id="Phobius"/>
    </source>
</evidence>
<evidence type="ECO:0000313" key="10">
    <source>
        <dbReference type="EMBL" id="BAH77869.1"/>
    </source>
</evidence>
<dbReference type="SMART" id="SM00267">
    <property type="entry name" value="GGDEF"/>
    <property type="match status" value="1"/>
</dbReference>
<evidence type="ECO:0000256" key="3">
    <source>
        <dbReference type="ARBA" id="ARBA00022475"/>
    </source>
</evidence>
<dbReference type="AlphaFoldDB" id="C4XQY9"/>
<proteinExistence type="predicted"/>
<evidence type="ECO:0000256" key="1">
    <source>
        <dbReference type="ARBA" id="ARBA00004651"/>
    </source>
</evidence>
<dbReference type="PROSITE" id="PS50887">
    <property type="entry name" value="GGDEF"/>
    <property type="match status" value="1"/>
</dbReference>
<protein>
    <recommendedName>
        <fullName evidence="2">diguanylate cyclase</fullName>
        <ecNumber evidence="2">2.7.7.65</ecNumber>
    </recommendedName>
</protein>
<dbReference type="OrthoDB" id="9813903at2"/>
<dbReference type="GO" id="GO:0005886">
    <property type="term" value="C:plasma membrane"/>
    <property type="evidence" value="ECO:0007669"/>
    <property type="project" value="UniProtKB-SubCell"/>
</dbReference>
<dbReference type="InterPro" id="IPR029151">
    <property type="entry name" value="Sensor-like_sf"/>
</dbReference>
<evidence type="ECO:0000256" key="6">
    <source>
        <dbReference type="ARBA" id="ARBA00023136"/>
    </source>
</evidence>
<dbReference type="InterPro" id="IPR043128">
    <property type="entry name" value="Rev_trsase/Diguanyl_cyclase"/>
</dbReference>
<dbReference type="EMBL" id="AP010904">
    <property type="protein sequence ID" value="BAH77869.1"/>
    <property type="molecule type" value="Genomic_DNA"/>
</dbReference>
<feature type="transmembrane region" description="Helical" evidence="8">
    <location>
        <begin position="332"/>
        <end position="351"/>
    </location>
</feature>
<dbReference type="GO" id="GO:0043709">
    <property type="term" value="P:cell adhesion involved in single-species biofilm formation"/>
    <property type="evidence" value="ECO:0007669"/>
    <property type="project" value="TreeGrafter"/>
</dbReference>
<feature type="transmembrane region" description="Helical" evidence="8">
    <location>
        <begin position="35"/>
        <end position="55"/>
    </location>
</feature>
<evidence type="ECO:0000256" key="7">
    <source>
        <dbReference type="ARBA" id="ARBA00034247"/>
    </source>
</evidence>
<dbReference type="GO" id="GO:0052621">
    <property type="term" value="F:diguanylate cyclase activity"/>
    <property type="evidence" value="ECO:0007669"/>
    <property type="project" value="UniProtKB-EC"/>
</dbReference>
<keyword evidence="11" id="KW-1185">Reference proteome</keyword>
<evidence type="ECO:0000256" key="5">
    <source>
        <dbReference type="ARBA" id="ARBA00022989"/>
    </source>
</evidence>
<accession>C4XQY9</accession>
<keyword evidence="3" id="KW-1003">Cell membrane</keyword>
<dbReference type="Pfam" id="PF00990">
    <property type="entry name" value="GGDEF"/>
    <property type="match status" value="1"/>
</dbReference>
<dbReference type="Gene3D" id="3.30.450.20">
    <property type="entry name" value="PAS domain"/>
    <property type="match status" value="1"/>
</dbReference>
<gene>
    <name evidence="10" type="ordered locus">DMR_43780</name>
</gene>
<comment type="subcellular location">
    <subcellularLocation>
        <location evidence="1">Cell membrane</location>
        <topology evidence="1">Multi-pass membrane protein</topology>
    </subcellularLocation>
</comment>
<dbReference type="InterPro" id="IPR000160">
    <property type="entry name" value="GGDEF_dom"/>
</dbReference>
<dbReference type="SUPFAM" id="SSF103190">
    <property type="entry name" value="Sensory domain-like"/>
    <property type="match status" value="1"/>
</dbReference>
<dbReference type="STRING" id="573370.DMR_43780"/>
<dbReference type="FunFam" id="3.30.70.270:FF:000001">
    <property type="entry name" value="Diguanylate cyclase domain protein"/>
    <property type="match status" value="1"/>
</dbReference>
<dbReference type="CDD" id="cd01949">
    <property type="entry name" value="GGDEF"/>
    <property type="match status" value="1"/>
</dbReference>
<dbReference type="NCBIfam" id="TIGR00254">
    <property type="entry name" value="GGDEF"/>
    <property type="match status" value="1"/>
</dbReference>
<dbReference type="GO" id="GO:1902201">
    <property type="term" value="P:negative regulation of bacterial-type flagellum-dependent cell motility"/>
    <property type="evidence" value="ECO:0007669"/>
    <property type="project" value="TreeGrafter"/>
</dbReference>
<dbReference type="PANTHER" id="PTHR45138:SF9">
    <property type="entry name" value="DIGUANYLATE CYCLASE DGCM-RELATED"/>
    <property type="match status" value="1"/>
</dbReference>
<evidence type="ECO:0000313" key="11">
    <source>
        <dbReference type="Proteomes" id="UP000009071"/>
    </source>
</evidence>
<evidence type="ECO:0000259" key="9">
    <source>
        <dbReference type="PROSITE" id="PS50887"/>
    </source>
</evidence>
<dbReference type="Proteomes" id="UP000009071">
    <property type="component" value="Chromosome"/>
</dbReference>
<keyword evidence="6 8" id="KW-0472">Membrane</keyword>
<dbReference type="InterPro" id="IPR029787">
    <property type="entry name" value="Nucleotide_cyclase"/>
</dbReference>